<accession>A0A9W9N317</accession>
<evidence type="ECO:0000256" key="2">
    <source>
        <dbReference type="ARBA" id="ARBA00023015"/>
    </source>
</evidence>
<sequence>MQSPFFAQLNGSSLHDEGCSGPEIPTLSRIDRPLRASTSSTSTGASPDDTSSDSPEWIGMGGSDPSPVNLDAMSAFARSHDFILDNHDMDATPKVEELDEDIQSIKQSGVGNGEQDAGAPVAVPRKRGRPRKHPLPTPGGQAKVTKGRSKTGCITCRRRKKKCDESKPACLNCQKNAVVCEGYPPKEIWKSGRQRIADAIRTQTLVTVPRSLPLLIDGIETEIDRRFLDHFVYGFSRVLTLVNDDSNPFKEILLPMATQHRGLMHSLMCLSGSHLSGLDPEPKLKERKYFHFHRAIQDLKDNITASSSSQSGDQDEEQQLLVEDPIIASTIALSLNTICEGETNGEYRPHMDAARYLLVSQQPRNEKFRQFIVEFFQYHDISNALTSLDRRPALLQAGMRLPDFVPGAQAGMFLGVFDGLFNYISEITQLRDRIRQRFDEGYEPAVDYQTLSEAVQIDTAIRNWKTSHEEESPNWFLAQLYRQSTWVYLYRTIRTSRPSEKISQVVDDGLSYLDRLPEDAGAYSIVLMPLFLLGCSAFETRQRERIQKGFESLKAYSNLRNIEPAFKVVAQVWEIMDTNIDESWDWEKIIRDMNMDFLIT</sequence>
<dbReference type="GeneID" id="83177848"/>
<keyword evidence="4" id="KW-0804">Transcription</keyword>
<dbReference type="PROSITE" id="PS00463">
    <property type="entry name" value="ZN2_CY6_FUNGAL_1"/>
    <property type="match status" value="1"/>
</dbReference>
<dbReference type="GO" id="GO:0008270">
    <property type="term" value="F:zinc ion binding"/>
    <property type="evidence" value="ECO:0007669"/>
    <property type="project" value="InterPro"/>
</dbReference>
<dbReference type="AlphaFoldDB" id="A0A9W9N317"/>
<evidence type="ECO:0000256" key="6">
    <source>
        <dbReference type="SAM" id="MobiDB-lite"/>
    </source>
</evidence>
<evidence type="ECO:0000259" key="7">
    <source>
        <dbReference type="PROSITE" id="PS50048"/>
    </source>
</evidence>
<feature type="region of interest" description="Disordered" evidence="6">
    <location>
        <begin position="107"/>
        <end position="147"/>
    </location>
</feature>
<dbReference type="GO" id="GO:0005634">
    <property type="term" value="C:nucleus"/>
    <property type="evidence" value="ECO:0007669"/>
    <property type="project" value="UniProtKB-SubCell"/>
</dbReference>
<dbReference type="PANTHER" id="PTHR37534:SF38">
    <property type="entry name" value="ZN(2)-C6 FUNGAL-TYPE DOMAIN-CONTAINING PROTEIN"/>
    <property type="match status" value="1"/>
</dbReference>
<evidence type="ECO:0000256" key="1">
    <source>
        <dbReference type="ARBA" id="ARBA00004123"/>
    </source>
</evidence>
<evidence type="ECO:0000313" key="9">
    <source>
        <dbReference type="Proteomes" id="UP001150904"/>
    </source>
</evidence>
<evidence type="ECO:0000256" key="5">
    <source>
        <dbReference type="ARBA" id="ARBA00023242"/>
    </source>
</evidence>
<comment type="caution">
    <text evidence="8">The sequence shown here is derived from an EMBL/GenBank/DDBJ whole genome shotgun (WGS) entry which is preliminary data.</text>
</comment>
<feature type="compositionally biased region" description="Polar residues" evidence="6">
    <location>
        <begin position="1"/>
        <end position="13"/>
    </location>
</feature>
<dbReference type="Pfam" id="PF11951">
    <property type="entry name" value="Fungal_trans_2"/>
    <property type="match status" value="1"/>
</dbReference>
<dbReference type="CDD" id="cd00067">
    <property type="entry name" value="GAL4"/>
    <property type="match status" value="1"/>
</dbReference>
<dbReference type="Gene3D" id="4.10.240.10">
    <property type="entry name" value="Zn(2)-C6 fungal-type DNA-binding domain"/>
    <property type="match status" value="1"/>
</dbReference>
<evidence type="ECO:0000256" key="3">
    <source>
        <dbReference type="ARBA" id="ARBA00023125"/>
    </source>
</evidence>
<dbReference type="InterPro" id="IPR021858">
    <property type="entry name" value="Fun_TF"/>
</dbReference>
<keyword evidence="5" id="KW-0539">Nucleus</keyword>
<reference evidence="8" key="2">
    <citation type="journal article" date="2023" name="IMA Fungus">
        <title>Comparative genomic study of the Penicillium genus elucidates a diverse pangenome and 15 lateral gene transfer events.</title>
        <authorList>
            <person name="Petersen C."/>
            <person name="Sorensen T."/>
            <person name="Nielsen M.R."/>
            <person name="Sondergaard T.E."/>
            <person name="Sorensen J.L."/>
            <person name="Fitzpatrick D.A."/>
            <person name="Frisvad J.C."/>
            <person name="Nielsen K.L."/>
        </authorList>
    </citation>
    <scope>NUCLEOTIDE SEQUENCE</scope>
    <source>
        <strain evidence="8">IBT 15544</strain>
    </source>
</reference>
<reference evidence="8" key="1">
    <citation type="submission" date="2022-12" db="EMBL/GenBank/DDBJ databases">
        <authorList>
            <person name="Petersen C."/>
        </authorList>
    </citation>
    <scope>NUCLEOTIDE SEQUENCE</scope>
    <source>
        <strain evidence="8">IBT 15544</strain>
    </source>
</reference>
<dbReference type="GO" id="GO:0000981">
    <property type="term" value="F:DNA-binding transcription factor activity, RNA polymerase II-specific"/>
    <property type="evidence" value="ECO:0007669"/>
    <property type="project" value="InterPro"/>
</dbReference>
<feature type="compositionally biased region" description="Basic residues" evidence="6">
    <location>
        <begin position="124"/>
        <end position="134"/>
    </location>
</feature>
<dbReference type="InterPro" id="IPR036864">
    <property type="entry name" value="Zn2-C6_fun-type_DNA-bd_sf"/>
</dbReference>
<organism evidence="8 9">
    <name type="scientific">Penicillium cinerascens</name>
    <dbReference type="NCBI Taxonomy" id="70096"/>
    <lineage>
        <taxon>Eukaryota</taxon>
        <taxon>Fungi</taxon>
        <taxon>Dikarya</taxon>
        <taxon>Ascomycota</taxon>
        <taxon>Pezizomycotina</taxon>
        <taxon>Eurotiomycetes</taxon>
        <taxon>Eurotiomycetidae</taxon>
        <taxon>Eurotiales</taxon>
        <taxon>Aspergillaceae</taxon>
        <taxon>Penicillium</taxon>
    </lineage>
</organism>
<dbReference type="InterPro" id="IPR001138">
    <property type="entry name" value="Zn2Cys6_DnaBD"/>
</dbReference>
<feature type="region of interest" description="Disordered" evidence="6">
    <location>
        <begin position="1"/>
        <end position="70"/>
    </location>
</feature>
<proteinExistence type="predicted"/>
<gene>
    <name evidence="8" type="ORF">N7498_003485</name>
</gene>
<dbReference type="RefSeq" id="XP_058310009.1">
    <property type="nucleotide sequence ID" value="XM_058450547.1"/>
</dbReference>
<evidence type="ECO:0000256" key="4">
    <source>
        <dbReference type="ARBA" id="ARBA00023163"/>
    </source>
</evidence>
<feature type="domain" description="Zn(2)-C6 fungal-type" evidence="7">
    <location>
        <begin position="152"/>
        <end position="180"/>
    </location>
</feature>
<dbReference type="PANTHER" id="PTHR37534">
    <property type="entry name" value="TRANSCRIPTIONAL ACTIVATOR PROTEIN UGA3"/>
    <property type="match status" value="1"/>
</dbReference>
<keyword evidence="3" id="KW-0238">DNA-binding</keyword>
<comment type="subcellular location">
    <subcellularLocation>
        <location evidence="1">Nucleus</location>
    </subcellularLocation>
</comment>
<name>A0A9W9N317_9EURO</name>
<dbReference type="SMART" id="SM00066">
    <property type="entry name" value="GAL4"/>
    <property type="match status" value="1"/>
</dbReference>
<dbReference type="EMBL" id="JAPQKR010000008">
    <property type="protein sequence ID" value="KAJ5211839.1"/>
    <property type="molecule type" value="Genomic_DNA"/>
</dbReference>
<keyword evidence="9" id="KW-1185">Reference proteome</keyword>
<dbReference type="PROSITE" id="PS50048">
    <property type="entry name" value="ZN2_CY6_FUNGAL_2"/>
    <property type="match status" value="1"/>
</dbReference>
<keyword evidence="2" id="KW-0805">Transcription regulation</keyword>
<protein>
    <recommendedName>
        <fullName evidence="7">Zn(2)-C6 fungal-type domain-containing protein</fullName>
    </recommendedName>
</protein>
<feature type="compositionally biased region" description="Low complexity" evidence="6">
    <location>
        <begin position="36"/>
        <end position="55"/>
    </location>
</feature>
<dbReference type="Proteomes" id="UP001150904">
    <property type="component" value="Unassembled WGS sequence"/>
</dbReference>
<dbReference type="GO" id="GO:0000976">
    <property type="term" value="F:transcription cis-regulatory region binding"/>
    <property type="evidence" value="ECO:0007669"/>
    <property type="project" value="TreeGrafter"/>
</dbReference>
<dbReference type="OrthoDB" id="5333823at2759"/>
<dbReference type="SUPFAM" id="SSF57701">
    <property type="entry name" value="Zn2/Cys6 DNA-binding domain"/>
    <property type="match status" value="1"/>
</dbReference>
<dbReference type="GO" id="GO:0045944">
    <property type="term" value="P:positive regulation of transcription by RNA polymerase II"/>
    <property type="evidence" value="ECO:0007669"/>
    <property type="project" value="TreeGrafter"/>
</dbReference>
<evidence type="ECO:0000313" key="8">
    <source>
        <dbReference type="EMBL" id="KAJ5211839.1"/>
    </source>
</evidence>
<dbReference type="Pfam" id="PF00172">
    <property type="entry name" value="Zn_clus"/>
    <property type="match status" value="1"/>
</dbReference>